<dbReference type="CDD" id="cd13365">
    <property type="entry name" value="PH_PLC_plant-like"/>
    <property type="match status" value="1"/>
</dbReference>
<sequence length="1069" mass="117401">MGEESLALNPSERTIEQAIVTLKKGAQLLKCGRRGKPKFCPFRLSSDEKLLIWYSGQEERQLRLASVTNVIRGQKNPLPSERECQSISLLIANREHSLDLICKDKTQADSWFIGLRALISRSTHLRLFRTSESGRSAQSCVNSPAGYMRRKQNLGLSEDTTTRISKYSPFVLKVRSLAGSPPQSCSESEKCFPDGLSCSSNSFYSESSLSSMQNIMNSLTPNSPYIAPDDLNKRGKKSASAETQISMLDRFMTPANESSNDILRDIFFWGEGLESGTLRGVVDKIDCISNMTVDALLPQLLESTTMLDVQKVSVGGKHAALVTKQGEVFCWGDGSGGKLGHKVNMDISCPKVVESLAGIHVTSVVCGEYQTCAVTHSGDLYAWGDNFHGTDISVSNRIRNNWFPRRLSGILDGLIISKVSCGHWHTAILSTSGQLFTYGDGTFGVLGHGSTQSISEPKEVESLKGLRVKSVSCGSWHTAAIVDIMVHHLKSDDPAGKLFTWGDADKGRLGHPDQEMKLVPTCVAQLVDHDFIQVSCGRILTVGLTNVGTVYTMGSSVHGQLGNPQAADKSVTIVQGKLKHEFVREISSGSFHIAALTSRGKVYTWGKGANGQLGLGGTEDKSSPALVEALRDRQVESIACGSSSTSVICLHKSISSTDQLACRGCNLVFGLTRKKHNCYNCGLLLCRACSSKKSLHASLASDKSRPSRVCDQCFNRLQRTANPNKLGAISPRPELIKQKGFITERSNTEDVIAPSKTFHSNNSQCGDLNTIKDEKEVENPRDANSPLSGGLPRCGQVLSPIYFGRKYSECSLNPATEDLLTCNFATAERGSKSNYVHAKEVEDLKAQVEVLQKLCHTRQRKIEECQGKIEETWSIAKEEAAKSKAAKEVIIALTSRLHMMSEKLCAGREPKDQSCANMSQIIPTCAETPTVKEVHPMFVVTNVNPAIRRLEERTVDSSCNSPLLFSSKIRALSSRESNSSEGRSAEESCGMRINSKQNEIKPKVDWVEQYQPGVYITFTILPSGQKGLKRVRFSRRKFTDKEAATWWDKNHLEVYQSYGIEEYVGSNQD</sequence>
<evidence type="ECO:0000256" key="6">
    <source>
        <dbReference type="PROSITE-ProRule" id="PRU00235"/>
    </source>
</evidence>
<evidence type="ECO:0000313" key="10">
    <source>
        <dbReference type="Proteomes" id="UP000077755"/>
    </source>
</evidence>
<keyword evidence="3 5" id="KW-0863">Zinc-finger</keyword>
<dbReference type="EMBL" id="CP093345">
    <property type="protein sequence ID" value="WOG92097.1"/>
    <property type="molecule type" value="Genomic_DNA"/>
</dbReference>
<feature type="repeat" description="RCC1" evidence="6">
    <location>
        <begin position="548"/>
        <end position="599"/>
    </location>
</feature>
<evidence type="ECO:0000256" key="2">
    <source>
        <dbReference type="ARBA" id="ARBA00022737"/>
    </source>
</evidence>
<dbReference type="Proteomes" id="UP000077755">
    <property type="component" value="Chromosome 3"/>
</dbReference>
<evidence type="ECO:0000256" key="5">
    <source>
        <dbReference type="PROSITE-ProRule" id="PRU00091"/>
    </source>
</evidence>
<dbReference type="Pfam" id="PF16457">
    <property type="entry name" value="PH_12"/>
    <property type="match status" value="1"/>
</dbReference>
<organism evidence="9 10">
    <name type="scientific">Daucus carota subsp. sativus</name>
    <name type="common">Carrot</name>
    <dbReference type="NCBI Taxonomy" id="79200"/>
    <lineage>
        <taxon>Eukaryota</taxon>
        <taxon>Viridiplantae</taxon>
        <taxon>Streptophyta</taxon>
        <taxon>Embryophyta</taxon>
        <taxon>Tracheophyta</taxon>
        <taxon>Spermatophyta</taxon>
        <taxon>Magnoliopsida</taxon>
        <taxon>eudicotyledons</taxon>
        <taxon>Gunneridae</taxon>
        <taxon>Pentapetalae</taxon>
        <taxon>asterids</taxon>
        <taxon>campanulids</taxon>
        <taxon>Apiales</taxon>
        <taxon>Apiaceae</taxon>
        <taxon>Apioideae</taxon>
        <taxon>Scandiceae</taxon>
        <taxon>Daucinae</taxon>
        <taxon>Daucus</taxon>
        <taxon>Daucus sect. Daucus</taxon>
    </lineage>
</organism>
<keyword evidence="2" id="KW-0677">Repeat</keyword>
<evidence type="ECO:0000259" key="8">
    <source>
        <dbReference type="PROSITE" id="PS51514"/>
    </source>
</evidence>
<dbReference type="Gene3D" id="2.30.29.30">
    <property type="entry name" value="Pleckstrin-homology domain (PH domain)/Phosphotyrosine-binding domain (PTB)"/>
    <property type="match status" value="1"/>
</dbReference>
<dbReference type="SUPFAM" id="SSF57903">
    <property type="entry name" value="FYVE/PHD zinc finger"/>
    <property type="match status" value="1"/>
</dbReference>
<dbReference type="Pfam" id="PF25390">
    <property type="entry name" value="WD40_RLD"/>
    <property type="match status" value="1"/>
</dbReference>
<dbReference type="InterPro" id="IPR051210">
    <property type="entry name" value="Ub_ligase/GEF_domain"/>
</dbReference>
<dbReference type="Gene3D" id="3.30.40.10">
    <property type="entry name" value="Zinc/RING finger domain, C3HC4 (zinc finger)"/>
    <property type="match status" value="1"/>
</dbReference>
<dbReference type="InterPro" id="IPR013591">
    <property type="entry name" value="Brevis_radix_dom"/>
</dbReference>
<dbReference type="InterPro" id="IPR017455">
    <property type="entry name" value="Znf_FYVE-rel"/>
</dbReference>
<dbReference type="PROSITE" id="PS50178">
    <property type="entry name" value="ZF_FYVE"/>
    <property type="match status" value="1"/>
</dbReference>
<dbReference type="InterPro" id="IPR058923">
    <property type="entry name" value="RCC1-like_dom"/>
</dbReference>
<gene>
    <name evidence="9" type="ORF">DCAR_0311355</name>
</gene>
<dbReference type="InterPro" id="IPR009091">
    <property type="entry name" value="RCC1/BLIP-II"/>
</dbReference>
<accession>A0AAF0WM17</accession>
<protein>
    <recommendedName>
        <fullName evidence="11">FYVE-type domain-containing protein</fullName>
    </recommendedName>
</protein>
<dbReference type="InterPro" id="IPR000408">
    <property type="entry name" value="Reg_chr_condens"/>
</dbReference>
<proteinExistence type="predicted"/>
<dbReference type="PROSITE" id="PS50012">
    <property type="entry name" value="RCC1_3"/>
    <property type="match status" value="7"/>
</dbReference>
<dbReference type="SUPFAM" id="SSF50729">
    <property type="entry name" value="PH domain-like"/>
    <property type="match status" value="1"/>
</dbReference>
<evidence type="ECO:0008006" key="11">
    <source>
        <dbReference type="Google" id="ProtNLM"/>
    </source>
</evidence>
<evidence type="ECO:0000256" key="3">
    <source>
        <dbReference type="ARBA" id="ARBA00022771"/>
    </source>
</evidence>
<keyword evidence="4" id="KW-0862">Zinc</keyword>
<reference evidence="9" key="1">
    <citation type="journal article" date="2016" name="Nat. Genet.">
        <title>A high-quality carrot genome assembly provides new insights into carotenoid accumulation and asterid genome evolution.</title>
        <authorList>
            <person name="Iorizzo M."/>
            <person name="Ellison S."/>
            <person name="Senalik D."/>
            <person name="Zeng P."/>
            <person name="Satapoomin P."/>
            <person name="Huang J."/>
            <person name="Bowman M."/>
            <person name="Iovene M."/>
            <person name="Sanseverino W."/>
            <person name="Cavagnaro P."/>
            <person name="Yildiz M."/>
            <person name="Macko-Podgorni A."/>
            <person name="Moranska E."/>
            <person name="Grzebelus E."/>
            <person name="Grzebelus D."/>
            <person name="Ashrafi H."/>
            <person name="Zheng Z."/>
            <person name="Cheng S."/>
            <person name="Spooner D."/>
            <person name="Van Deynze A."/>
            <person name="Simon P."/>
        </authorList>
    </citation>
    <scope>NUCLEOTIDE SEQUENCE</scope>
    <source>
        <tissue evidence="9">Leaf</tissue>
    </source>
</reference>
<evidence type="ECO:0000256" key="4">
    <source>
        <dbReference type="ARBA" id="ARBA00022833"/>
    </source>
</evidence>
<evidence type="ECO:0000259" key="7">
    <source>
        <dbReference type="PROSITE" id="PS50178"/>
    </source>
</evidence>
<feature type="repeat" description="RCC1" evidence="6">
    <location>
        <begin position="378"/>
        <end position="432"/>
    </location>
</feature>
<feature type="repeat" description="RCC1" evidence="6">
    <location>
        <begin position="326"/>
        <end position="377"/>
    </location>
</feature>
<dbReference type="AlphaFoldDB" id="A0AAF0WM17"/>
<dbReference type="PRINTS" id="PR00633">
    <property type="entry name" value="RCCNDNSATION"/>
</dbReference>
<dbReference type="Pfam" id="PF01363">
    <property type="entry name" value="FYVE"/>
    <property type="match status" value="1"/>
</dbReference>
<dbReference type="PROSITE" id="PS51514">
    <property type="entry name" value="BRX"/>
    <property type="match status" value="1"/>
</dbReference>
<feature type="repeat" description="RCC1" evidence="6">
    <location>
        <begin position="600"/>
        <end position="651"/>
    </location>
</feature>
<dbReference type="PANTHER" id="PTHR22870">
    <property type="entry name" value="REGULATOR OF CHROMOSOME CONDENSATION"/>
    <property type="match status" value="1"/>
</dbReference>
<feature type="domain" description="BRX" evidence="8">
    <location>
        <begin position="1004"/>
        <end position="1059"/>
    </location>
</feature>
<dbReference type="PANTHER" id="PTHR22870:SF350">
    <property type="entry name" value="F12P19.9 PROTEIN"/>
    <property type="match status" value="1"/>
</dbReference>
<dbReference type="InterPro" id="IPR001849">
    <property type="entry name" value="PH_domain"/>
</dbReference>
<name>A0AAF0WM17_DAUCS</name>
<dbReference type="SUPFAM" id="SSF50985">
    <property type="entry name" value="RCC1/BLIP-II"/>
    <property type="match status" value="1"/>
</dbReference>
<evidence type="ECO:0000313" key="9">
    <source>
        <dbReference type="EMBL" id="WOG92097.1"/>
    </source>
</evidence>
<evidence type="ECO:0000256" key="1">
    <source>
        <dbReference type="ARBA" id="ARBA00022723"/>
    </source>
</evidence>
<feature type="repeat" description="RCC1" evidence="6">
    <location>
        <begin position="433"/>
        <end position="484"/>
    </location>
</feature>
<reference evidence="9" key="2">
    <citation type="submission" date="2022-03" db="EMBL/GenBank/DDBJ databases">
        <title>Draft title - Genomic analysis of global carrot germplasm unveils the trajectory of domestication and the origin of high carotenoid orange carrot.</title>
        <authorList>
            <person name="Iorizzo M."/>
            <person name="Ellison S."/>
            <person name="Senalik D."/>
            <person name="Macko-Podgorni A."/>
            <person name="Grzebelus D."/>
            <person name="Bostan H."/>
            <person name="Rolling W."/>
            <person name="Curaba J."/>
            <person name="Simon P."/>
        </authorList>
    </citation>
    <scope>NUCLEOTIDE SEQUENCE</scope>
    <source>
        <tissue evidence="9">Leaf</tissue>
    </source>
</reference>
<dbReference type="InterPro" id="IPR000306">
    <property type="entry name" value="Znf_FYVE"/>
</dbReference>
<keyword evidence="1" id="KW-0479">Metal-binding</keyword>
<dbReference type="InterPro" id="IPR011993">
    <property type="entry name" value="PH-like_dom_sf"/>
</dbReference>
<dbReference type="Gene3D" id="2.130.10.30">
    <property type="entry name" value="Regulator of chromosome condensation 1/beta-lactamase-inhibitor protein II"/>
    <property type="match status" value="3"/>
</dbReference>
<keyword evidence="10" id="KW-1185">Reference proteome</keyword>
<dbReference type="GO" id="GO:0008270">
    <property type="term" value="F:zinc ion binding"/>
    <property type="evidence" value="ECO:0007669"/>
    <property type="project" value="UniProtKB-KW"/>
</dbReference>
<dbReference type="PROSITE" id="PS00626">
    <property type="entry name" value="RCC1_2"/>
    <property type="match status" value="2"/>
</dbReference>
<feature type="repeat" description="RCC1" evidence="6">
    <location>
        <begin position="264"/>
        <end position="325"/>
    </location>
</feature>
<dbReference type="InterPro" id="IPR011011">
    <property type="entry name" value="Znf_FYVE_PHD"/>
</dbReference>
<dbReference type="InterPro" id="IPR013083">
    <property type="entry name" value="Znf_RING/FYVE/PHD"/>
</dbReference>
<dbReference type="Pfam" id="PF08381">
    <property type="entry name" value="BRX"/>
    <property type="match status" value="1"/>
</dbReference>
<dbReference type="SMART" id="SM00064">
    <property type="entry name" value="FYVE"/>
    <property type="match status" value="1"/>
</dbReference>
<feature type="domain" description="FYVE-type" evidence="7">
    <location>
        <begin position="656"/>
        <end position="718"/>
    </location>
</feature>
<feature type="repeat" description="RCC1" evidence="6">
    <location>
        <begin position="496"/>
        <end position="547"/>
    </location>
</feature>